<sequence length="203" mass="23164">MTTKMTELKTDITTEIIGIKERLLSLEKRPATTGGGLLQVPPGLLPSLPPNSNFQQTLQPSSSHAPRMHKLLFPTFDGKEDPLGWLNRCEQFFRCQQTPESDKVWLASYHLVGSAQQWYYQLERDDGEPPWQLFKDYCNLRFGLPIRNNFLGELAKLQAVSTMEDYQEEFLALLCRADSLPASNQVQLFMSGLMEPVRTDVEL</sequence>
<name>Q0PPV6_PHYED</name>
<evidence type="ECO:0000259" key="1">
    <source>
        <dbReference type="Pfam" id="PF03732"/>
    </source>
</evidence>
<dbReference type="Pfam" id="PF03732">
    <property type="entry name" value="Retrotrans_gag"/>
    <property type="match status" value="1"/>
</dbReference>
<accession>Q0PPV6</accession>
<organism evidence="2">
    <name type="scientific">Phyllostachys edulis</name>
    <name type="common">Tortoise shell bamboo</name>
    <name type="synonym">Bambusa edulis</name>
    <dbReference type="NCBI Taxonomy" id="38705"/>
    <lineage>
        <taxon>Eukaryota</taxon>
        <taxon>Viridiplantae</taxon>
        <taxon>Streptophyta</taxon>
        <taxon>Embryophyta</taxon>
        <taxon>Tracheophyta</taxon>
        <taxon>Spermatophyta</taxon>
        <taxon>Magnoliopsida</taxon>
        <taxon>Liliopsida</taxon>
        <taxon>Poales</taxon>
        <taxon>Poaceae</taxon>
        <taxon>BOP clade</taxon>
        <taxon>Bambusoideae</taxon>
        <taxon>Arundinarodae</taxon>
        <taxon>Arundinarieae</taxon>
        <taxon>Arundinariinae</taxon>
        <taxon>Phyllostachys</taxon>
    </lineage>
</organism>
<dbReference type="InterPro" id="IPR005162">
    <property type="entry name" value="Retrotrans_gag_dom"/>
</dbReference>
<protein>
    <recommendedName>
        <fullName evidence="1">Retrotransposon gag domain-containing protein</fullName>
    </recommendedName>
</protein>
<reference evidence="2" key="1">
    <citation type="submission" date="2006-06" db="EMBL/GenBank/DDBJ databases">
        <authorList>
            <person name="Gao Z."/>
            <person name="Li L."/>
            <person name="Peng Z."/>
        </authorList>
    </citation>
    <scope>NUCLEOTIDE SEQUENCE</scope>
</reference>
<evidence type="ECO:0000313" key="2">
    <source>
        <dbReference type="EMBL" id="ABG89853.1"/>
    </source>
</evidence>
<dbReference type="EMBL" id="DQ782956">
    <property type="protein sequence ID" value="ABG89853.1"/>
    <property type="molecule type" value="mRNA"/>
</dbReference>
<proteinExistence type="evidence at transcript level"/>
<feature type="domain" description="Retrotransposon gag" evidence="1">
    <location>
        <begin position="106"/>
        <end position="194"/>
    </location>
</feature>
<dbReference type="AlphaFoldDB" id="Q0PPV6"/>